<feature type="transmembrane region" description="Helical" evidence="1">
    <location>
        <begin position="68"/>
        <end position="88"/>
    </location>
</feature>
<comment type="caution">
    <text evidence="2">The sequence shown here is derived from an EMBL/GenBank/DDBJ whole genome shotgun (WGS) entry which is preliminary data.</text>
</comment>
<gene>
    <name evidence="2" type="ORF">DdX_21948</name>
</gene>
<keyword evidence="1" id="KW-0472">Membrane</keyword>
<evidence type="ECO:0000313" key="3">
    <source>
        <dbReference type="Proteomes" id="UP001201812"/>
    </source>
</evidence>
<dbReference type="EMBL" id="JAKKPZ010000954">
    <property type="protein sequence ID" value="KAI1691340.1"/>
    <property type="molecule type" value="Genomic_DNA"/>
</dbReference>
<proteinExistence type="predicted"/>
<keyword evidence="3" id="KW-1185">Reference proteome</keyword>
<keyword evidence="1" id="KW-1133">Transmembrane helix</keyword>
<feature type="transmembrane region" description="Helical" evidence="1">
    <location>
        <begin position="39"/>
        <end position="56"/>
    </location>
</feature>
<accession>A0AAD4MES1</accession>
<protein>
    <submittedName>
        <fullName evidence="2">Uncharacterized protein</fullName>
    </submittedName>
</protein>
<feature type="transmembrane region" description="Helical" evidence="1">
    <location>
        <begin position="7"/>
        <end position="27"/>
    </location>
</feature>
<name>A0AAD4MES1_9BILA</name>
<evidence type="ECO:0000313" key="2">
    <source>
        <dbReference type="EMBL" id="KAI1691340.1"/>
    </source>
</evidence>
<evidence type="ECO:0000256" key="1">
    <source>
        <dbReference type="SAM" id="Phobius"/>
    </source>
</evidence>
<dbReference type="AlphaFoldDB" id="A0AAD4MES1"/>
<keyword evidence="1" id="KW-0812">Transmembrane</keyword>
<dbReference type="Proteomes" id="UP001201812">
    <property type="component" value="Unassembled WGS sequence"/>
</dbReference>
<sequence length="248" mass="26593">MSKAASIARITAATVSAFYMLVLLPHFGAIEAAHFKSGWFLSALAVSLVWIPLLLFRRYLAIGGMRRMTFSVAPLVLMVAYSVLSLALRAKVRFPPITAACNVGFHLLASFCRSRPLFGRVDPPGLTPPDKGDEIDRMNRVSHHGLAAVRAGRAILVVLAHQLAVGDEGEGAVELGLAVVALALGGRIIVAERGCLDPYLVLAPHLDHHEGEDHLGVDIVRPQEIVGQLAADLIVDQEHALALVGDDR</sequence>
<organism evidence="2 3">
    <name type="scientific">Ditylenchus destructor</name>
    <dbReference type="NCBI Taxonomy" id="166010"/>
    <lineage>
        <taxon>Eukaryota</taxon>
        <taxon>Metazoa</taxon>
        <taxon>Ecdysozoa</taxon>
        <taxon>Nematoda</taxon>
        <taxon>Chromadorea</taxon>
        <taxon>Rhabditida</taxon>
        <taxon>Tylenchina</taxon>
        <taxon>Tylenchomorpha</taxon>
        <taxon>Sphaerularioidea</taxon>
        <taxon>Anguinidae</taxon>
        <taxon>Anguininae</taxon>
        <taxon>Ditylenchus</taxon>
    </lineage>
</organism>
<reference evidence="2" key="1">
    <citation type="submission" date="2022-01" db="EMBL/GenBank/DDBJ databases">
        <title>Genome Sequence Resource for Two Populations of Ditylenchus destructor, the Migratory Endoparasitic Phytonematode.</title>
        <authorList>
            <person name="Zhang H."/>
            <person name="Lin R."/>
            <person name="Xie B."/>
        </authorList>
    </citation>
    <scope>NUCLEOTIDE SEQUENCE</scope>
    <source>
        <strain evidence="2">BazhouSP</strain>
    </source>
</reference>